<dbReference type="EMBL" id="JAPMXC010000001">
    <property type="protein sequence ID" value="MCY0386982.1"/>
    <property type="molecule type" value="Genomic_DNA"/>
</dbReference>
<proteinExistence type="predicted"/>
<sequence length="156" mass="17213">MPTLPSRTLAPLFDRLSVSAGEAMAPMYMDGDQVQASIRNELIQIFATRSSCPFHAFFENDHGVLDYGIPDSSGMSMDAIEDRRRLEAALVLAIARFEPRLSDVTVSVQPSTERGADALVKIDGRLQLGSTTRHATFVLDPRRMLDAPNVHPGWSR</sequence>
<dbReference type="RefSeq" id="WP_267846663.1">
    <property type="nucleotide sequence ID" value="NZ_JAPMXC010000001.1"/>
</dbReference>
<feature type="domain" description="IraD/Gp25-like" evidence="1">
    <location>
        <begin position="33"/>
        <end position="127"/>
    </location>
</feature>
<keyword evidence="3" id="KW-1185">Reference proteome</keyword>
<reference evidence="2" key="1">
    <citation type="submission" date="2022-11" db="EMBL/GenBank/DDBJ databases">
        <title>Robbsia betulipollinis sp. nov., isolated from pollen of birch (Betula pendula).</title>
        <authorList>
            <person name="Shi H."/>
            <person name="Ambika Manirajan B."/>
            <person name="Ratering S."/>
            <person name="Geissler-Plaum R."/>
            <person name="Schnell S."/>
        </authorList>
    </citation>
    <scope>NUCLEOTIDE SEQUENCE</scope>
    <source>
        <strain evidence="2">Bb-Pol-6</strain>
    </source>
</reference>
<organism evidence="2 3">
    <name type="scientific">Robbsia betulipollinis</name>
    <dbReference type="NCBI Taxonomy" id="2981849"/>
    <lineage>
        <taxon>Bacteria</taxon>
        <taxon>Pseudomonadati</taxon>
        <taxon>Pseudomonadota</taxon>
        <taxon>Betaproteobacteria</taxon>
        <taxon>Burkholderiales</taxon>
        <taxon>Burkholderiaceae</taxon>
        <taxon>Robbsia</taxon>
    </lineage>
</organism>
<name>A0ABT3ZKK5_9BURK</name>
<dbReference type="SUPFAM" id="SSF160719">
    <property type="entry name" value="gpW/gp25-like"/>
    <property type="match status" value="1"/>
</dbReference>
<protein>
    <submittedName>
        <fullName evidence="2">Type VI secretion system baseplate subunit TssE</fullName>
    </submittedName>
</protein>
<dbReference type="Gene3D" id="3.10.450.40">
    <property type="match status" value="1"/>
</dbReference>
<dbReference type="NCBIfam" id="TIGR03357">
    <property type="entry name" value="VI_zyme"/>
    <property type="match status" value="1"/>
</dbReference>
<dbReference type="InterPro" id="IPR007048">
    <property type="entry name" value="IraD/Gp25-like"/>
</dbReference>
<accession>A0ABT3ZKK5</accession>
<dbReference type="PANTHER" id="PTHR38595:SF1">
    <property type="entry name" value="TYPE VI SECRETION SYSTEM COMPONENT TSSE1"/>
    <property type="match status" value="1"/>
</dbReference>
<evidence type="ECO:0000313" key="2">
    <source>
        <dbReference type="EMBL" id="MCY0386982.1"/>
    </source>
</evidence>
<dbReference type="Pfam" id="PF04965">
    <property type="entry name" value="GPW_gp25"/>
    <property type="match status" value="1"/>
</dbReference>
<dbReference type="Proteomes" id="UP001082899">
    <property type="component" value="Unassembled WGS sequence"/>
</dbReference>
<comment type="caution">
    <text evidence="2">The sequence shown here is derived from an EMBL/GenBank/DDBJ whole genome shotgun (WGS) entry which is preliminary data.</text>
</comment>
<dbReference type="InterPro" id="IPR017737">
    <property type="entry name" value="TssE1-like"/>
</dbReference>
<evidence type="ECO:0000259" key="1">
    <source>
        <dbReference type="Pfam" id="PF04965"/>
    </source>
</evidence>
<dbReference type="InterPro" id="IPR053176">
    <property type="entry name" value="T6SS_TssE1-like"/>
</dbReference>
<dbReference type="PANTHER" id="PTHR38595">
    <property type="entry name" value="CYTOPLASMIC PROTEIN-RELATED"/>
    <property type="match status" value="1"/>
</dbReference>
<gene>
    <name evidence="2" type="primary">tssE</name>
    <name evidence="2" type="ORF">OVY01_06990</name>
</gene>
<evidence type="ECO:0000313" key="3">
    <source>
        <dbReference type="Proteomes" id="UP001082899"/>
    </source>
</evidence>